<name>A0A4C1WCJ9_EUMVA</name>
<evidence type="ECO:0000313" key="4">
    <source>
        <dbReference type="Proteomes" id="UP000299102"/>
    </source>
</evidence>
<evidence type="ECO:0000313" key="3">
    <source>
        <dbReference type="EMBL" id="GBP48773.1"/>
    </source>
</evidence>
<evidence type="ECO:0000259" key="2">
    <source>
        <dbReference type="Pfam" id="PF17919"/>
    </source>
</evidence>
<evidence type="ECO:0000256" key="1">
    <source>
        <dbReference type="SAM" id="MobiDB-lite"/>
    </source>
</evidence>
<feature type="compositionally biased region" description="Basic residues" evidence="1">
    <location>
        <begin position="66"/>
        <end position="77"/>
    </location>
</feature>
<dbReference type="InterPro" id="IPR043502">
    <property type="entry name" value="DNA/RNA_pol_sf"/>
</dbReference>
<sequence length="87" mass="9870">MCEKPVCGYPDEGKEFIFDTDASNTDTGGILLQIKVDRELMIAYFSASGPRAHRCRRFNLTNLNSRPRRPKQTRARAARPSQLTPMV</sequence>
<keyword evidence="4" id="KW-1185">Reference proteome</keyword>
<organism evidence="3 4">
    <name type="scientific">Eumeta variegata</name>
    <name type="common">Bagworm moth</name>
    <name type="synonym">Eumeta japonica</name>
    <dbReference type="NCBI Taxonomy" id="151549"/>
    <lineage>
        <taxon>Eukaryota</taxon>
        <taxon>Metazoa</taxon>
        <taxon>Ecdysozoa</taxon>
        <taxon>Arthropoda</taxon>
        <taxon>Hexapoda</taxon>
        <taxon>Insecta</taxon>
        <taxon>Pterygota</taxon>
        <taxon>Neoptera</taxon>
        <taxon>Endopterygota</taxon>
        <taxon>Lepidoptera</taxon>
        <taxon>Glossata</taxon>
        <taxon>Ditrysia</taxon>
        <taxon>Tineoidea</taxon>
        <taxon>Psychidae</taxon>
        <taxon>Oiketicinae</taxon>
        <taxon>Eumeta</taxon>
    </lineage>
</organism>
<reference evidence="3 4" key="1">
    <citation type="journal article" date="2019" name="Commun. Biol.">
        <title>The bagworm genome reveals a unique fibroin gene that provides high tensile strength.</title>
        <authorList>
            <person name="Kono N."/>
            <person name="Nakamura H."/>
            <person name="Ohtoshi R."/>
            <person name="Tomita M."/>
            <person name="Numata K."/>
            <person name="Arakawa K."/>
        </authorList>
    </citation>
    <scope>NUCLEOTIDE SEQUENCE [LARGE SCALE GENOMIC DNA]</scope>
</reference>
<dbReference type="InterPro" id="IPR041577">
    <property type="entry name" value="RT_RNaseH_2"/>
</dbReference>
<proteinExistence type="predicted"/>
<feature type="domain" description="Reverse transcriptase/retrotransposon-derived protein RNase H-like" evidence="2">
    <location>
        <begin position="2"/>
        <end position="53"/>
    </location>
</feature>
<protein>
    <recommendedName>
        <fullName evidence="2">Reverse transcriptase/retrotransposon-derived protein RNase H-like domain-containing protein</fullName>
    </recommendedName>
</protein>
<accession>A0A4C1WCJ9</accession>
<dbReference type="EMBL" id="BGZK01000530">
    <property type="protein sequence ID" value="GBP48773.1"/>
    <property type="molecule type" value="Genomic_DNA"/>
</dbReference>
<feature type="region of interest" description="Disordered" evidence="1">
    <location>
        <begin position="63"/>
        <end position="87"/>
    </location>
</feature>
<dbReference type="AlphaFoldDB" id="A0A4C1WCJ9"/>
<dbReference type="SUPFAM" id="SSF56672">
    <property type="entry name" value="DNA/RNA polymerases"/>
    <property type="match status" value="1"/>
</dbReference>
<dbReference type="Pfam" id="PF17919">
    <property type="entry name" value="RT_RNaseH_2"/>
    <property type="match status" value="1"/>
</dbReference>
<dbReference type="Proteomes" id="UP000299102">
    <property type="component" value="Unassembled WGS sequence"/>
</dbReference>
<dbReference type="OrthoDB" id="425619at2759"/>
<dbReference type="GO" id="GO:0071897">
    <property type="term" value="P:DNA biosynthetic process"/>
    <property type="evidence" value="ECO:0007669"/>
    <property type="project" value="UniProtKB-ARBA"/>
</dbReference>
<comment type="caution">
    <text evidence="3">The sequence shown here is derived from an EMBL/GenBank/DDBJ whole genome shotgun (WGS) entry which is preliminary data.</text>
</comment>
<gene>
    <name evidence="3" type="ORF">EVAR_32796_1</name>
</gene>